<dbReference type="GO" id="GO:0003723">
    <property type="term" value="F:RNA binding"/>
    <property type="evidence" value="ECO:0007669"/>
    <property type="project" value="InterPro"/>
</dbReference>
<keyword evidence="5" id="KW-1185">Reference proteome</keyword>
<dbReference type="InterPro" id="IPR051259">
    <property type="entry name" value="rRNA_Methyltransferase"/>
</dbReference>
<keyword evidence="2 4" id="KW-0808">Transferase</keyword>
<organism evidence="4 5">
    <name type="scientific">Catenaria anguillulae PL171</name>
    <dbReference type="NCBI Taxonomy" id="765915"/>
    <lineage>
        <taxon>Eukaryota</taxon>
        <taxon>Fungi</taxon>
        <taxon>Fungi incertae sedis</taxon>
        <taxon>Blastocladiomycota</taxon>
        <taxon>Blastocladiomycetes</taxon>
        <taxon>Blastocladiales</taxon>
        <taxon>Catenariaceae</taxon>
        <taxon>Catenaria</taxon>
    </lineage>
</organism>
<dbReference type="EMBL" id="MCFL01000021">
    <property type="protein sequence ID" value="ORZ35678.1"/>
    <property type="molecule type" value="Genomic_DNA"/>
</dbReference>
<dbReference type="Gene3D" id="3.40.1280.10">
    <property type="match status" value="1"/>
</dbReference>
<proteinExistence type="predicted"/>
<accession>A0A1Y2HM50</accession>
<dbReference type="GO" id="GO:0006396">
    <property type="term" value="P:RNA processing"/>
    <property type="evidence" value="ECO:0007669"/>
    <property type="project" value="InterPro"/>
</dbReference>
<dbReference type="OrthoDB" id="270651at2759"/>
<comment type="caution">
    <text evidence="4">The sequence shown here is derived from an EMBL/GenBank/DDBJ whole genome shotgun (WGS) entry which is preliminary data.</text>
</comment>
<dbReference type="InterPro" id="IPR029026">
    <property type="entry name" value="tRNA_m1G_MTases_N"/>
</dbReference>
<evidence type="ECO:0000313" key="5">
    <source>
        <dbReference type="Proteomes" id="UP000193411"/>
    </source>
</evidence>
<dbReference type="STRING" id="765915.A0A1Y2HM50"/>
<dbReference type="CDD" id="cd18095">
    <property type="entry name" value="SpoU-like_rRNA-MTase"/>
    <property type="match status" value="1"/>
</dbReference>
<dbReference type="PANTHER" id="PTHR43191:SF2">
    <property type="entry name" value="RRNA METHYLTRANSFERASE 3, MITOCHONDRIAL"/>
    <property type="match status" value="1"/>
</dbReference>
<evidence type="ECO:0000256" key="1">
    <source>
        <dbReference type="ARBA" id="ARBA00022603"/>
    </source>
</evidence>
<dbReference type="GO" id="GO:0008173">
    <property type="term" value="F:RNA methyltransferase activity"/>
    <property type="evidence" value="ECO:0007669"/>
    <property type="project" value="InterPro"/>
</dbReference>
<dbReference type="PANTHER" id="PTHR43191">
    <property type="entry name" value="RRNA METHYLTRANSFERASE 3"/>
    <property type="match status" value="1"/>
</dbReference>
<sequence>MANSAFVPTMSPSPLLCSTTRVMRTLPTSFCWTTWGARYSSSIATNTVNHLINLAHSRAYRHTHRQLILFGHSAVRDLLSLPNPNQYPNARPCFQLLATYGACDAPPTSSSLTPAVPHTRISPTTAQRIARTASPTTDLVALVTFPSFLSSSLASWMHANCRNQPDKILVLNGLADPGNVGTLFRTAAAFQFTCIVLISAAKGNVVDPFNDKAVRASKGTVLTLPWIALKRHSGGDGGWNTMSQQSSAMDSQGMPMAASDAGKLDGPMVLVLSGEAAGLDANPVPVEQLRAAGADVQSVSIPMPGGASESLNVASAGAVLMWEM</sequence>
<evidence type="ECO:0000256" key="2">
    <source>
        <dbReference type="ARBA" id="ARBA00022679"/>
    </source>
</evidence>
<dbReference type="SUPFAM" id="SSF75217">
    <property type="entry name" value="alpha/beta knot"/>
    <property type="match status" value="1"/>
</dbReference>
<dbReference type="AlphaFoldDB" id="A0A1Y2HM50"/>
<reference evidence="4 5" key="1">
    <citation type="submission" date="2016-07" db="EMBL/GenBank/DDBJ databases">
        <title>Pervasive Adenine N6-methylation of Active Genes in Fungi.</title>
        <authorList>
            <consortium name="DOE Joint Genome Institute"/>
            <person name="Mondo S.J."/>
            <person name="Dannebaum R.O."/>
            <person name="Kuo R.C."/>
            <person name="Labutti K."/>
            <person name="Haridas S."/>
            <person name="Kuo A."/>
            <person name="Salamov A."/>
            <person name="Ahrendt S.R."/>
            <person name="Lipzen A."/>
            <person name="Sullivan W."/>
            <person name="Andreopoulos W.B."/>
            <person name="Clum A."/>
            <person name="Lindquist E."/>
            <person name="Daum C."/>
            <person name="Ramamoorthy G.K."/>
            <person name="Gryganskyi A."/>
            <person name="Culley D."/>
            <person name="Magnuson J.K."/>
            <person name="James T.Y."/>
            <person name="O'Malley M.A."/>
            <person name="Stajich J.E."/>
            <person name="Spatafora J.W."/>
            <person name="Visel A."/>
            <person name="Grigoriev I.V."/>
        </authorList>
    </citation>
    <scope>NUCLEOTIDE SEQUENCE [LARGE SCALE GENOMIC DNA]</scope>
    <source>
        <strain evidence="4 5">PL171</strain>
    </source>
</reference>
<dbReference type="InterPro" id="IPR001537">
    <property type="entry name" value="SpoU_MeTrfase"/>
</dbReference>
<dbReference type="Proteomes" id="UP000193411">
    <property type="component" value="Unassembled WGS sequence"/>
</dbReference>
<keyword evidence="1 4" id="KW-0489">Methyltransferase</keyword>
<dbReference type="InterPro" id="IPR029028">
    <property type="entry name" value="Alpha/beta_knot_MTases"/>
</dbReference>
<gene>
    <name evidence="4" type="ORF">BCR44DRAFT_1433974</name>
</gene>
<dbReference type="Pfam" id="PF00588">
    <property type="entry name" value="SpoU_methylase"/>
    <property type="match status" value="1"/>
</dbReference>
<dbReference type="GO" id="GO:0032259">
    <property type="term" value="P:methylation"/>
    <property type="evidence" value="ECO:0007669"/>
    <property type="project" value="UniProtKB-KW"/>
</dbReference>
<evidence type="ECO:0000259" key="3">
    <source>
        <dbReference type="Pfam" id="PF00588"/>
    </source>
</evidence>
<name>A0A1Y2HM50_9FUNG</name>
<evidence type="ECO:0000313" key="4">
    <source>
        <dbReference type="EMBL" id="ORZ35678.1"/>
    </source>
</evidence>
<feature type="non-terminal residue" evidence="4">
    <location>
        <position position="324"/>
    </location>
</feature>
<protein>
    <submittedName>
        <fullName evidence="4">Alpha/beta knot methyltransferase</fullName>
    </submittedName>
</protein>
<feature type="domain" description="tRNA/rRNA methyltransferase SpoU type" evidence="3">
    <location>
        <begin position="168"/>
        <end position="322"/>
    </location>
</feature>